<dbReference type="AlphaFoldDB" id="A0A6J2YLD7"/>
<comment type="similarity">
    <text evidence="2">Belongs to the THAP1 family.</text>
</comment>
<evidence type="ECO:0000256" key="4">
    <source>
        <dbReference type="ARBA" id="ARBA00022771"/>
    </source>
</evidence>
<accession>A0A6J2YLD7</accession>
<dbReference type="OrthoDB" id="8196774at2759"/>
<dbReference type="GeneID" id="115888592"/>
<keyword evidence="10" id="KW-0539">Nucleus</keyword>
<evidence type="ECO:0000256" key="6">
    <source>
        <dbReference type="ARBA" id="ARBA00023015"/>
    </source>
</evidence>
<sequence length="359" mass="40589">MDERKQSGSSKKYCVVPLCKNTTYTTPDKLFFSVPKNDAIRKKWCKAMRRDEKKNVKLSSISTIYCCEDHFDLAEDLENYWQFTLMKNVRPRLKKGVVPRLFTCQELITSATVARPDARKRRKNHIVVEALSGYETRPLESAASSSSLEHVQSGMTEEREMKIMIKQEPVISHIKIETTEACISESAASFHAIEHVQCDMLEEPESKVLIKNELEISPIKIETAEACISESETSSYSLEHVHFDMLEEPENEVLIKTEAVIFPIKIETTEPRISESMASTSDLEPVESDMIEASEIKALSKTEAEISPMETETGEASISTNKINFSQSVCSSIKEENISTEIDESYTGTDWGYYFGEGS</sequence>
<evidence type="ECO:0000256" key="3">
    <source>
        <dbReference type="ARBA" id="ARBA00022723"/>
    </source>
</evidence>
<evidence type="ECO:0000256" key="10">
    <source>
        <dbReference type="ARBA" id="ARBA00023242"/>
    </source>
</evidence>
<keyword evidence="4 12" id="KW-0863">Zinc-finger</keyword>
<feature type="domain" description="THAP-type" evidence="13">
    <location>
        <begin position="10"/>
        <end position="102"/>
    </location>
</feature>
<proteinExistence type="inferred from homology"/>
<protein>
    <submittedName>
        <fullName evidence="15">Uncharacterized protein LOC115888592</fullName>
    </submittedName>
</protein>
<evidence type="ECO:0000313" key="14">
    <source>
        <dbReference type="Proteomes" id="UP000504635"/>
    </source>
</evidence>
<dbReference type="PROSITE" id="PS50950">
    <property type="entry name" value="ZF_THAP"/>
    <property type="match status" value="1"/>
</dbReference>
<dbReference type="KEGG" id="soy:115888592"/>
<keyword evidence="6" id="KW-0805">Transcription regulation</keyword>
<reference evidence="15" key="1">
    <citation type="submission" date="2025-08" db="UniProtKB">
        <authorList>
            <consortium name="RefSeq"/>
        </authorList>
    </citation>
    <scope>IDENTIFICATION</scope>
    <source>
        <tissue evidence="15">Gonads</tissue>
    </source>
</reference>
<organism evidence="14 15">
    <name type="scientific">Sitophilus oryzae</name>
    <name type="common">Rice weevil</name>
    <name type="synonym">Curculio oryzae</name>
    <dbReference type="NCBI Taxonomy" id="7048"/>
    <lineage>
        <taxon>Eukaryota</taxon>
        <taxon>Metazoa</taxon>
        <taxon>Ecdysozoa</taxon>
        <taxon>Arthropoda</taxon>
        <taxon>Hexapoda</taxon>
        <taxon>Insecta</taxon>
        <taxon>Pterygota</taxon>
        <taxon>Neoptera</taxon>
        <taxon>Endopterygota</taxon>
        <taxon>Coleoptera</taxon>
        <taxon>Polyphaga</taxon>
        <taxon>Cucujiformia</taxon>
        <taxon>Curculionidae</taxon>
        <taxon>Dryophthorinae</taxon>
        <taxon>Sitophilus</taxon>
    </lineage>
</organism>
<dbReference type="PANTHER" id="PTHR46600">
    <property type="entry name" value="THAP DOMAIN-CONTAINING"/>
    <property type="match status" value="1"/>
</dbReference>
<dbReference type="GO" id="GO:0005654">
    <property type="term" value="C:nucleoplasm"/>
    <property type="evidence" value="ECO:0007669"/>
    <property type="project" value="UniProtKB-SubCell"/>
</dbReference>
<dbReference type="PANTHER" id="PTHR46600:SF1">
    <property type="entry name" value="THAP DOMAIN-CONTAINING PROTEIN 1"/>
    <property type="match status" value="1"/>
</dbReference>
<evidence type="ECO:0000259" key="13">
    <source>
        <dbReference type="PROSITE" id="PS50950"/>
    </source>
</evidence>
<evidence type="ECO:0000256" key="7">
    <source>
        <dbReference type="ARBA" id="ARBA00023054"/>
    </source>
</evidence>
<evidence type="ECO:0000256" key="5">
    <source>
        <dbReference type="ARBA" id="ARBA00022833"/>
    </source>
</evidence>
<evidence type="ECO:0000256" key="2">
    <source>
        <dbReference type="ARBA" id="ARBA00006177"/>
    </source>
</evidence>
<dbReference type="SMART" id="SM00980">
    <property type="entry name" value="THAP"/>
    <property type="match status" value="1"/>
</dbReference>
<evidence type="ECO:0000256" key="9">
    <source>
        <dbReference type="ARBA" id="ARBA00023163"/>
    </source>
</evidence>
<evidence type="ECO:0000256" key="8">
    <source>
        <dbReference type="ARBA" id="ARBA00023125"/>
    </source>
</evidence>
<evidence type="ECO:0000256" key="11">
    <source>
        <dbReference type="ARBA" id="ARBA00023306"/>
    </source>
</evidence>
<name>A0A6J2YLD7_SITOR</name>
<evidence type="ECO:0000256" key="1">
    <source>
        <dbReference type="ARBA" id="ARBA00004642"/>
    </source>
</evidence>
<dbReference type="InParanoid" id="A0A6J2YLD7"/>
<dbReference type="InterPro" id="IPR026516">
    <property type="entry name" value="THAP1/10"/>
</dbReference>
<comment type="subcellular location">
    <subcellularLocation>
        <location evidence="1">Nucleus</location>
        <location evidence="1">Nucleoplasm</location>
    </subcellularLocation>
</comment>
<dbReference type="SUPFAM" id="SSF57716">
    <property type="entry name" value="Glucocorticoid receptor-like (DNA-binding domain)"/>
    <property type="match status" value="1"/>
</dbReference>
<keyword evidence="9" id="KW-0804">Transcription</keyword>
<dbReference type="Proteomes" id="UP000504635">
    <property type="component" value="Unplaced"/>
</dbReference>
<keyword evidence="11" id="KW-0131">Cell cycle</keyword>
<evidence type="ECO:0000313" key="15">
    <source>
        <dbReference type="RefSeq" id="XP_030764217.1"/>
    </source>
</evidence>
<dbReference type="InterPro" id="IPR006612">
    <property type="entry name" value="THAP_Znf"/>
</dbReference>
<gene>
    <name evidence="15" type="primary">LOC115888592</name>
</gene>
<dbReference type="Pfam" id="PF05485">
    <property type="entry name" value="THAP"/>
    <property type="match status" value="1"/>
</dbReference>
<keyword evidence="7" id="KW-0175">Coiled coil</keyword>
<dbReference type="GO" id="GO:0008270">
    <property type="term" value="F:zinc ion binding"/>
    <property type="evidence" value="ECO:0007669"/>
    <property type="project" value="UniProtKB-KW"/>
</dbReference>
<keyword evidence="3" id="KW-0479">Metal-binding</keyword>
<dbReference type="GO" id="GO:0043565">
    <property type="term" value="F:sequence-specific DNA binding"/>
    <property type="evidence" value="ECO:0007669"/>
    <property type="project" value="InterPro"/>
</dbReference>
<keyword evidence="14" id="KW-1185">Reference proteome</keyword>
<keyword evidence="8 12" id="KW-0238">DNA-binding</keyword>
<evidence type="ECO:0000256" key="12">
    <source>
        <dbReference type="PROSITE-ProRule" id="PRU00309"/>
    </source>
</evidence>
<dbReference type="RefSeq" id="XP_030764217.1">
    <property type="nucleotide sequence ID" value="XM_030908357.1"/>
</dbReference>
<keyword evidence="5" id="KW-0862">Zinc</keyword>